<keyword evidence="2" id="KW-1133">Transmembrane helix</keyword>
<feature type="region of interest" description="Disordered" evidence="1">
    <location>
        <begin position="39"/>
        <end position="139"/>
    </location>
</feature>
<dbReference type="AlphaFoldDB" id="L1MLU4"/>
<sequence>MEISHTEKLLFERTLEKLSQAERALGEARMDMHMLLLQRQQLSAPEQSGESVGQSAAEQQAAEQQAAMPSAPSAPAPQPPGIVNPAGPRINPGVPHINPGAANPPVQPTPLTRPPVQPTPVYSAQANIQPPEQPGSQADQVLPARSRWWTSEQIVVRVIATLGTLITIAGVFFLVVLAIQNGLLGPLGRVILASVFSAVMGGIGVIAHKRHAHKAAVGAFCTTSLLSAMATVFSLVVILEWWPEPAGTATIIALTVGFIALATVWNEEGVAIALGIGASIVGSIYFASCVNYAELSTLPSTLAPTALAIAAYIRKWSKGIDIAVIFTLITAFFYVLFSDSSTMILPTPPVVAITAVIFVAMGANTERMPWNPLLTIAAPAVLFGLGALGLETMPSLSTHVSTRPLSWVLIAGSICYIAIAIVNHNKALIQFGSVFLGLNFLPVYVMAAPLGADVLLNKPMVVCIFLLTAIGVTWWMTSGIKFRSGVWYCWAATALILTYMVADGVLSGTFLWLGTSWATAQAVAIIILLLVALRRRSGLTHLSGTTQSALALVSLHLSMLAIVSIATYLGGLSGNVKGGYLVGHATVSVLWMLLACYVLLRARFLSRQASLIVGLVLAFASIGKLMFFDFGNLHGLPRVAAFIISGVVLLAIAALRNRQSSNKTSITAAEDPAPLVGVSTQAKSPTPDATYNDAPPASDVTSVQPAAPGQVPPLSETPLPSMSDREKPQDPHNPQVGPVQKPDEDQ</sequence>
<feature type="compositionally biased region" description="Polar residues" evidence="1">
    <location>
        <begin position="122"/>
        <end position="139"/>
    </location>
</feature>
<dbReference type="InterPro" id="IPR019286">
    <property type="entry name" value="DUF2339_TM"/>
</dbReference>
<evidence type="ECO:0000256" key="2">
    <source>
        <dbReference type="SAM" id="Phobius"/>
    </source>
</evidence>
<feature type="transmembrane region" description="Helical" evidence="2">
    <location>
        <begin position="485"/>
        <end position="502"/>
    </location>
</feature>
<feature type="transmembrane region" description="Helical" evidence="2">
    <location>
        <begin position="373"/>
        <end position="393"/>
    </location>
</feature>
<feature type="transmembrane region" description="Helical" evidence="2">
    <location>
        <begin position="245"/>
        <end position="265"/>
    </location>
</feature>
<feature type="transmembrane region" description="Helical" evidence="2">
    <location>
        <begin position="154"/>
        <end position="179"/>
    </location>
</feature>
<feature type="region of interest" description="Disordered" evidence="1">
    <location>
        <begin position="676"/>
        <end position="746"/>
    </location>
</feature>
<feature type="transmembrane region" description="Helical" evidence="2">
    <location>
        <begin position="459"/>
        <end position="478"/>
    </location>
</feature>
<feature type="transmembrane region" description="Helical" evidence="2">
    <location>
        <begin position="514"/>
        <end position="533"/>
    </location>
</feature>
<dbReference type="STRING" id="1035195.HMPREF9997_00298"/>
<organism evidence="3 4">
    <name type="scientific">Corynebacterium durum F0235</name>
    <dbReference type="NCBI Taxonomy" id="1035195"/>
    <lineage>
        <taxon>Bacteria</taxon>
        <taxon>Bacillati</taxon>
        <taxon>Actinomycetota</taxon>
        <taxon>Actinomycetes</taxon>
        <taxon>Mycobacteriales</taxon>
        <taxon>Corynebacteriaceae</taxon>
        <taxon>Corynebacterium</taxon>
    </lineage>
</organism>
<dbReference type="EMBL" id="AMEM01000007">
    <property type="protein sequence ID" value="EKX92015.1"/>
    <property type="molecule type" value="Genomic_DNA"/>
</dbReference>
<dbReference type="eggNOG" id="COG5373">
    <property type="taxonomic scope" value="Bacteria"/>
</dbReference>
<feature type="transmembrane region" description="Helical" evidence="2">
    <location>
        <begin position="427"/>
        <end position="447"/>
    </location>
</feature>
<feature type="transmembrane region" description="Helical" evidence="2">
    <location>
        <begin position="191"/>
        <end position="208"/>
    </location>
</feature>
<feature type="compositionally biased region" description="Polar residues" evidence="1">
    <location>
        <begin position="678"/>
        <end position="689"/>
    </location>
</feature>
<evidence type="ECO:0008006" key="5">
    <source>
        <dbReference type="Google" id="ProtNLM"/>
    </source>
</evidence>
<evidence type="ECO:0000256" key="1">
    <source>
        <dbReference type="SAM" id="MobiDB-lite"/>
    </source>
</evidence>
<dbReference type="Proteomes" id="UP000010445">
    <property type="component" value="Unassembled WGS sequence"/>
</dbReference>
<feature type="compositionally biased region" description="Low complexity" evidence="1">
    <location>
        <begin position="54"/>
        <end position="71"/>
    </location>
</feature>
<protein>
    <recommendedName>
        <fullName evidence="5">DUF2339 domain-containing protein</fullName>
    </recommendedName>
</protein>
<name>L1MLU4_9CORY</name>
<feature type="transmembrane region" description="Helical" evidence="2">
    <location>
        <begin position="270"/>
        <end position="287"/>
    </location>
</feature>
<feature type="compositionally biased region" description="Pro residues" evidence="1">
    <location>
        <begin position="105"/>
        <end position="118"/>
    </location>
</feature>
<dbReference type="PATRIC" id="fig|1035195.3.peg.279"/>
<accession>L1MLU4</accession>
<feature type="transmembrane region" description="Helical" evidence="2">
    <location>
        <begin position="343"/>
        <end position="361"/>
    </location>
</feature>
<feature type="compositionally biased region" description="Pro residues" evidence="1">
    <location>
        <begin position="72"/>
        <end position="82"/>
    </location>
</feature>
<feature type="transmembrane region" description="Helical" evidence="2">
    <location>
        <begin position="293"/>
        <end position="313"/>
    </location>
</feature>
<reference evidence="3 4" key="1">
    <citation type="submission" date="2012-05" db="EMBL/GenBank/DDBJ databases">
        <authorList>
            <person name="Weinstock G."/>
            <person name="Sodergren E."/>
            <person name="Lobos E.A."/>
            <person name="Fulton L."/>
            <person name="Fulton R."/>
            <person name="Courtney L."/>
            <person name="Fronick C."/>
            <person name="O'Laughlin M."/>
            <person name="Godfrey J."/>
            <person name="Wilson R.M."/>
            <person name="Miner T."/>
            <person name="Farmer C."/>
            <person name="Delehaunty K."/>
            <person name="Cordes M."/>
            <person name="Minx P."/>
            <person name="Tomlinson C."/>
            <person name="Chen J."/>
            <person name="Wollam A."/>
            <person name="Pepin K.H."/>
            <person name="Bhonagiri V."/>
            <person name="Zhang X."/>
            <person name="Suruliraj S."/>
            <person name="Warren W."/>
            <person name="Mitreva M."/>
            <person name="Mardis E.R."/>
            <person name="Wilson R.K."/>
        </authorList>
    </citation>
    <scope>NUCLEOTIDE SEQUENCE [LARGE SCALE GENOMIC DNA]</scope>
    <source>
        <strain evidence="3 4">F0235</strain>
    </source>
</reference>
<dbReference type="HOGENOM" id="CLU_018715_0_0_11"/>
<dbReference type="RefSeq" id="WP_006061994.1">
    <property type="nucleotide sequence ID" value="NZ_KB290822.1"/>
</dbReference>
<feature type="transmembrane region" description="Helical" evidence="2">
    <location>
        <begin position="612"/>
        <end position="630"/>
    </location>
</feature>
<proteinExistence type="predicted"/>
<evidence type="ECO:0000313" key="3">
    <source>
        <dbReference type="EMBL" id="EKX92015.1"/>
    </source>
</evidence>
<feature type="transmembrane region" description="Helical" evidence="2">
    <location>
        <begin position="320"/>
        <end position="337"/>
    </location>
</feature>
<dbReference type="PANTHER" id="PTHR38434:SF1">
    <property type="entry name" value="BLL2549 PROTEIN"/>
    <property type="match status" value="1"/>
</dbReference>
<gene>
    <name evidence="3" type="ORF">HMPREF9997_00298</name>
</gene>
<feature type="transmembrane region" description="Helical" evidence="2">
    <location>
        <begin position="405"/>
        <end position="422"/>
    </location>
</feature>
<keyword evidence="2" id="KW-0812">Transmembrane</keyword>
<dbReference type="PANTHER" id="PTHR38434">
    <property type="entry name" value="BLL2549 PROTEIN"/>
    <property type="match status" value="1"/>
</dbReference>
<feature type="transmembrane region" description="Helical" evidence="2">
    <location>
        <begin position="636"/>
        <end position="655"/>
    </location>
</feature>
<feature type="transmembrane region" description="Helical" evidence="2">
    <location>
        <begin position="581"/>
        <end position="600"/>
    </location>
</feature>
<feature type="transmembrane region" description="Helical" evidence="2">
    <location>
        <begin position="215"/>
        <end position="239"/>
    </location>
</feature>
<comment type="caution">
    <text evidence="3">The sequence shown here is derived from an EMBL/GenBank/DDBJ whole genome shotgun (WGS) entry which is preliminary data.</text>
</comment>
<keyword evidence="4" id="KW-1185">Reference proteome</keyword>
<feature type="compositionally biased region" description="Polar residues" evidence="1">
    <location>
        <begin position="39"/>
        <end position="53"/>
    </location>
</feature>
<feature type="transmembrane region" description="Helical" evidence="2">
    <location>
        <begin position="549"/>
        <end position="569"/>
    </location>
</feature>
<keyword evidence="2" id="KW-0472">Membrane</keyword>
<dbReference type="OrthoDB" id="4410645at2"/>
<evidence type="ECO:0000313" key="4">
    <source>
        <dbReference type="Proteomes" id="UP000010445"/>
    </source>
</evidence>